<dbReference type="NCBIfam" id="NF041216">
    <property type="entry name" value="CU044_2847_fam"/>
    <property type="match status" value="1"/>
</dbReference>
<dbReference type="Pfam" id="PF19493">
    <property type="entry name" value="Trypco1"/>
    <property type="match status" value="1"/>
</dbReference>
<evidence type="ECO:0000259" key="1">
    <source>
        <dbReference type="Pfam" id="PF19493"/>
    </source>
</evidence>
<name>A0A428MIF3_9BACT</name>
<protein>
    <recommendedName>
        <fullName evidence="1">Trypsin-co-occurring domain-containing protein</fullName>
    </recommendedName>
</protein>
<dbReference type="Proteomes" id="UP000269669">
    <property type="component" value="Unassembled WGS sequence"/>
</dbReference>
<evidence type="ECO:0000313" key="2">
    <source>
        <dbReference type="EMBL" id="RSL16704.1"/>
    </source>
</evidence>
<dbReference type="EMBL" id="RSDW01000001">
    <property type="protein sequence ID" value="RSL16704.1"/>
    <property type="molecule type" value="Genomic_DNA"/>
</dbReference>
<dbReference type="OrthoDB" id="574243at2"/>
<proteinExistence type="predicted"/>
<feature type="domain" description="Trypsin-co-occurring" evidence="1">
    <location>
        <begin position="8"/>
        <end position="110"/>
    </location>
</feature>
<dbReference type="RefSeq" id="WP_125485275.1">
    <property type="nucleotide sequence ID" value="NZ_RSDW01000001.1"/>
</dbReference>
<sequence length="122" mass="12990">MARLAKFVLGDGSSIVAEVDDDSFESPRSVMRGGGVASPEFVVKANETFDAALDRVRYAAETMLDRLTSLTRPPDEVAVEFGVKLNAETGAVIAKASTEANFKINLKWTRAASNASAPAPKE</sequence>
<keyword evidence="3" id="KW-1185">Reference proteome</keyword>
<gene>
    <name evidence="2" type="ORF">EDE15_2226</name>
</gene>
<dbReference type="AlphaFoldDB" id="A0A428MIF3"/>
<evidence type="ECO:0000313" key="3">
    <source>
        <dbReference type="Proteomes" id="UP000269669"/>
    </source>
</evidence>
<reference evidence="2 3" key="1">
    <citation type="submission" date="2018-12" db="EMBL/GenBank/DDBJ databases">
        <title>Sequencing of bacterial isolates from soil warming experiment in Harvard Forest, Massachusetts, USA.</title>
        <authorList>
            <person name="Deangelis K."/>
        </authorList>
    </citation>
    <scope>NUCLEOTIDE SEQUENCE [LARGE SCALE GENOMIC DNA]</scope>
    <source>
        <strain evidence="2 3">EB153</strain>
    </source>
</reference>
<accession>A0A428MIF3</accession>
<dbReference type="InterPro" id="IPR045794">
    <property type="entry name" value="Trypco1"/>
</dbReference>
<comment type="caution">
    <text evidence="2">The sequence shown here is derived from an EMBL/GenBank/DDBJ whole genome shotgun (WGS) entry which is preliminary data.</text>
</comment>
<organism evidence="2 3">
    <name type="scientific">Edaphobacter aggregans</name>
    <dbReference type="NCBI Taxonomy" id="570835"/>
    <lineage>
        <taxon>Bacteria</taxon>
        <taxon>Pseudomonadati</taxon>
        <taxon>Acidobacteriota</taxon>
        <taxon>Terriglobia</taxon>
        <taxon>Terriglobales</taxon>
        <taxon>Acidobacteriaceae</taxon>
        <taxon>Edaphobacter</taxon>
    </lineage>
</organism>